<keyword evidence="5" id="KW-0560">Oxidoreductase</keyword>
<dbReference type="GO" id="GO:0046872">
    <property type="term" value="F:metal ion binding"/>
    <property type="evidence" value="ECO:0007669"/>
    <property type="project" value="UniProtKB-KW"/>
</dbReference>
<dbReference type="Pfam" id="PF00111">
    <property type="entry name" value="Fer2"/>
    <property type="match status" value="1"/>
</dbReference>
<dbReference type="InterPro" id="IPR036010">
    <property type="entry name" value="2Fe-2S_ferredoxin-like_sf"/>
</dbReference>
<dbReference type="PRINTS" id="PR00409">
    <property type="entry name" value="PHDIOXRDTASE"/>
</dbReference>
<gene>
    <name evidence="8" type="ORF">MSG_02019</name>
</gene>
<dbReference type="PROSITE" id="PS51085">
    <property type="entry name" value="2FE2S_FER_2"/>
    <property type="match status" value="1"/>
</dbReference>
<dbReference type="PANTHER" id="PTHR47354:SF1">
    <property type="entry name" value="CARNITINE MONOOXYGENASE REDUCTASE SUBUNIT"/>
    <property type="match status" value="1"/>
</dbReference>
<dbReference type="PROSITE" id="PS51384">
    <property type="entry name" value="FAD_FR"/>
    <property type="match status" value="1"/>
</dbReference>
<dbReference type="OrthoDB" id="502624at2"/>
<dbReference type="CDD" id="cd06185">
    <property type="entry name" value="PDR_like"/>
    <property type="match status" value="1"/>
</dbReference>
<name>A0A1Z4EGR5_9MYCO</name>
<evidence type="ECO:0000313" key="8">
    <source>
        <dbReference type="EMBL" id="BAX92168.1"/>
    </source>
</evidence>
<dbReference type="Gene3D" id="3.10.20.30">
    <property type="match status" value="1"/>
</dbReference>
<organism evidence="8 9">
    <name type="scientific">Mycobacterium shigaense</name>
    <dbReference type="NCBI Taxonomy" id="722731"/>
    <lineage>
        <taxon>Bacteria</taxon>
        <taxon>Bacillati</taxon>
        <taxon>Actinomycetota</taxon>
        <taxon>Actinomycetes</taxon>
        <taxon>Mycobacteriales</taxon>
        <taxon>Mycobacteriaceae</taxon>
        <taxon>Mycobacterium</taxon>
        <taxon>Mycobacterium simiae complex</taxon>
    </lineage>
</organism>
<dbReference type="AlphaFoldDB" id="A0A1Z4EGR5"/>
<evidence type="ECO:0000256" key="5">
    <source>
        <dbReference type="ARBA" id="ARBA00023002"/>
    </source>
</evidence>
<dbReference type="SUPFAM" id="SSF52343">
    <property type="entry name" value="Ferredoxin reductase-like, C-terminal NADP-linked domain"/>
    <property type="match status" value="1"/>
</dbReference>
<keyword evidence="4" id="KW-0479">Metal-binding</keyword>
<evidence type="ECO:0000256" key="3">
    <source>
        <dbReference type="ARBA" id="ARBA00022714"/>
    </source>
</evidence>
<dbReference type="SUPFAM" id="SSF63380">
    <property type="entry name" value="Riboflavin synthase domain-like"/>
    <property type="match status" value="1"/>
</dbReference>
<dbReference type="InterPro" id="IPR039261">
    <property type="entry name" value="FNR_nucleotide-bd"/>
</dbReference>
<proteinExistence type="predicted"/>
<dbReference type="KEGG" id="mshg:MSG_02019"/>
<keyword evidence="6" id="KW-0408">Iron</keyword>
<evidence type="ECO:0000256" key="1">
    <source>
        <dbReference type="ARBA" id="ARBA00001974"/>
    </source>
</evidence>
<keyword evidence="9" id="KW-1185">Reference proteome</keyword>
<dbReference type="RefSeq" id="WP_096439245.1">
    <property type="nucleotide sequence ID" value="NZ_AP018164.1"/>
</dbReference>
<evidence type="ECO:0000256" key="4">
    <source>
        <dbReference type="ARBA" id="ARBA00022723"/>
    </source>
</evidence>
<dbReference type="InterPro" id="IPR017927">
    <property type="entry name" value="FAD-bd_FR_type"/>
</dbReference>
<evidence type="ECO:0000313" key="9">
    <source>
        <dbReference type="Proteomes" id="UP000217736"/>
    </source>
</evidence>
<keyword evidence="3" id="KW-0001">2Fe-2S</keyword>
<dbReference type="Pfam" id="PF22290">
    <property type="entry name" value="DmmA-like_N"/>
    <property type="match status" value="1"/>
</dbReference>
<dbReference type="InterPro" id="IPR012675">
    <property type="entry name" value="Beta-grasp_dom_sf"/>
</dbReference>
<keyword evidence="2" id="KW-0285">Flavoprotein</keyword>
<dbReference type="Gene3D" id="3.40.50.80">
    <property type="entry name" value="Nucleotide-binding domain of ferredoxin-NADP reductase (FNR) module"/>
    <property type="match status" value="1"/>
</dbReference>
<evidence type="ECO:0000256" key="7">
    <source>
        <dbReference type="ARBA" id="ARBA00023014"/>
    </source>
</evidence>
<dbReference type="CDD" id="cd00207">
    <property type="entry name" value="fer2"/>
    <property type="match status" value="1"/>
</dbReference>
<dbReference type="InterPro" id="IPR050415">
    <property type="entry name" value="MRET"/>
</dbReference>
<dbReference type="PANTHER" id="PTHR47354">
    <property type="entry name" value="NADH OXIDOREDUCTASE HCR"/>
    <property type="match status" value="1"/>
</dbReference>
<dbReference type="Gene3D" id="2.40.30.10">
    <property type="entry name" value="Translation factors"/>
    <property type="match status" value="1"/>
</dbReference>
<dbReference type="Proteomes" id="UP000217736">
    <property type="component" value="Chromosome"/>
</dbReference>
<dbReference type="EMBL" id="AP018164">
    <property type="protein sequence ID" value="BAX92168.1"/>
    <property type="molecule type" value="Genomic_DNA"/>
</dbReference>
<dbReference type="GO" id="GO:0051537">
    <property type="term" value="F:2 iron, 2 sulfur cluster binding"/>
    <property type="evidence" value="ECO:0007669"/>
    <property type="project" value="UniProtKB-KW"/>
</dbReference>
<protein>
    <submittedName>
        <fullName evidence="8">Ferredoxin</fullName>
    </submittedName>
</protein>
<reference evidence="9" key="1">
    <citation type="submission" date="2017-06" db="EMBL/GenBank/DDBJ databases">
        <title>Complete Genome Sequence of Mycobacterium shigaense.</title>
        <authorList>
            <person name="Fukano H."/>
            <person name="Yoshida M."/>
            <person name="Kazumi Y."/>
            <person name="Ogura Y."/>
            <person name="Mitarai S."/>
            <person name="Hayashi T."/>
            <person name="Hoshino Y."/>
        </authorList>
    </citation>
    <scope>NUCLEOTIDE SEQUENCE [LARGE SCALE GENOMIC DNA]</scope>
    <source>
        <strain evidence="9">UN-152</strain>
    </source>
</reference>
<dbReference type="InterPro" id="IPR017938">
    <property type="entry name" value="Riboflavin_synthase-like_b-brl"/>
</dbReference>
<dbReference type="InterPro" id="IPR001041">
    <property type="entry name" value="2Fe-2S_ferredoxin-type"/>
</dbReference>
<dbReference type="SUPFAM" id="SSF54292">
    <property type="entry name" value="2Fe-2S ferredoxin-like"/>
    <property type="match status" value="1"/>
</dbReference>
<evidence type="ECO:0000256" key="6">
    <source>
        <dbReference type="ARBA" id="ARBA00023004"/>
    </source>
</evidence>
<accession>A0A1Z4EGR5</accession>
<keyword evidence="7" id="KW-0411">Iron-sulfur</keyword>
<sequence>MTNPGIATVAPAHLHPAYLTEARQLRVRRTEMLAPAIMHIELVDPHGGRLAGYQPGSHLIVSAGDKRNAYSLVGSGLNPDHYAISVMRRGEGGGSDWLHDNVCEGHLLEIEGPRALFAPVLNQHRALLIAGGIGVTPVLSHARAAALTGVPTEVLYSYRPGHQAHLDDLRGMAECGMITLHEATTVEQTVAILAELLAKQPLGTHAYACGPVGLLQAYQHLTAAAGWPAARVHLERFSAPVQDPGKPFSVTVTSTGQRIEVPAGVSLLQRLLDNGVDVSFLCRRGVCGECRIPVRSGVVEHRDYILTDEEKAESTAMLCCVSRGYDIEVDL</sequence>
<evidence type="ECO:0000256" key="2">
    <source>
        <dbReference type="ARBA" id="ARBA00022630"/>
    </source>
</evidence>
<dbReference type="InterPro" id="IPR054582">
    <property type="entry name" value="DmmA-like_N"/>
</dbReference>
<comment type="cofactor">
    <cofactor evidence="1">
        <name>FAD</name>
        <dbReference type="ChEBI" id="CHEBI:57692"/>
    </cofactor>
</comment>
<dbReference type="GO" id="GO:0016491">
    <property type="term" value="F:oxidoreductase activity"/>
    <property type="evidence" value="ECO:0007669"/>
    <property type="project" value="UniProtKB-KW"/>
</dbReference>